<dbReference type="GO" id="GO:0003677">
    <property type="term" value="F:DNA binding"/>
    <property type="evidence" value="ECO:0007669"/>
    <property type="project" value="UniProtKB-UniRule"/>
</dbReference>
<dbReference type="GO" id="GO:0048257">
    <property type="term" value="F:3'-flap endonuclease activity"/>
    <property type="evidence" value="ECO:0007669"/>
    <property type="project" value="TreeGrafter"/>
</dbReference>
<gene>
    <name evidence="5" type="ORF">PTSG_06014</name>
</gene>
<dbReference type="GO" id="GO:0031573">
    <property type="term" value="P:mitotic intra-S DNA damage checkpoint signaling"/>
    <property type="evidence" value="ECO:0007669"/>
    <property type="project" value="TreeGrafter"/>
</dbReference>
<dbReference type="GO" id="GO:0008821">
    <property type="term" value="F:crossover junction DNA endonuclease activity"/>
    <property type="evidence" value="ECO:0007669"/>
    <property type="project" value="UniProtKB-UniRule"/>
</dbReference>
<keyword evidence="6" id="KW-1185">Reference proteome</keyword>
<dbReference type="CDD" id="cd21036">
    <property type="entry name" value="WH_MUS81"/>
    <property type="match status" value="1"/>
</dbReference>
<dbReference type="SUPFAM" id="SSF47802">
    <property type="entry name" value="DNA polymerase beta, N-terminal domain-like"/>
    <property type="match status" value="1"/>
</dbReference>
<dbReference type="STRING" id="946362.F2UDF4"/>
<dbReference type="InterPro" id="IPR033309">
    <property type="entry name" value="Mus81"/>
</dbReference>
<dbReference type="OrthoDB" id="5963188at2759"/>
<dbReference type="Pfam" id="PF14716">
    <property type="entry name" value="HHH_8"/>
    <property type="match status" value="1"/>
</dbReference>
<name>F2UDF4_SALR5</name>
<dbReference type="InParanoid" id="F2UDF4"/>
<protein>
    <recommendedName>
        <fullName evidence="1">Crossover junction endonuclease MUS81</fullName>
        <ecNumber evidence="1">3.1.22.-</ecNumber>
    </recommendedName>
</protein>
<keyword evidence="1" id="KW-0540">Nuclease</keyword>
<dbReference type="EC" id="3.1.22.-" evidence="1"/>
<feature type="domain" description="MUS81 winged helix" evidence="4">
    <location>
        <begin position="286"/>
        <end position="365"/>
    </location>
</feature>
<dbReference type="AlphaFoldDB" id="F2UDF4"/>
<organism evidence="6">
    <name type="scientific">Salpingoeca rosetta (strain ATCC 50818 / BSB-021)</name>
    <dbReference type="NCBI Taxonomy" id="946362"/>
    <lineage>
        <taxon>Eukaryota</taxon>
        <taxon>Choanoflagellata</taxon>
        <taxon>Craspedida</taxon>
        <taxon>Salpingoecidae</taxon>
        <taxon>Salpingoeca</taxon>
    </lineage>
</organism>
<sequence length="365" mass="38615">MNELCAKWLLTASRSAGSEPIRHSYRRAARAIQAWKQPITHADDLKAVKGVGPFILSFLKTKLEGEAVSTPAANVVSRNTSLPAPPAKHSAPSSASSPIVLCDDSDDDNDSDGIAVVVNDEEPSRSYLSTHVDSHFGSTASADNDDEDDLPPCLGMSTASPTVPATPPSSRVTPRERTPSRFVVARGSVSVPSRSHTAGSVSTPEHTAHASRIARTFSSGSGSATTGGMSSKVASSPVSTRRPTTAAGPANDYDFPLSPPRSTGKRRPPKAKTPAKKSRTSGPRLPAQGSGAYGIFMAFLKARESDEFAARGSYLLKKELQSAAQPFCNTSYTRAEGNTGYYTAWSCVSQMVRKGWVAKYSNPAK</sequence>
<feature type="compositionally biased region" description="Low complexity" evidence="2">
    <location>
        <begin position="87"/>
        <end position="98"/>
    </location>
</feature>
<keyword evidence="1" id="KW-0234">DNA repair</keyword>
<keyword evidence="1" id="KW-0460">Magnesium</keyword>
<feature type="domain" description="Crossover junction endonuclease MUS81-like HHH" evidence="3">
    <location>
        <begin position="2"/>
        <end position="64"/>
    </location>
</feature>
<comment type="subunit">
    <text evidence="1">Interacts with EME1.</text>
</comment>
<accession>F2UDF4</accession>
<dbReference type="GO" id="GO:0000712">
    <property type="term" value="P:resolution of meiotic recombination intermediates"/>
    <property type="evidence" value="ECO:0007669"/>
    <property type="project" value="TreeGrafter"/>
</dbReference>
<dbReference type="EMBL" id="GL832969">
    <property type="protein sequence ID" value="EGD74649.1"/>
    <property type="molecule type" value="Genomic_DNA"/>
</dbReference>
<dbReference type="InterPro" id="IPR027421">
    <property type="entry name" value="DNA_pol_lamdba_lyase_dom_sf"/>
</dbReference>
<feature type="compositionally biased region" description="Polar residues" evidence="2">
    <location>
        <begin position="190"/>
        <end position="205"/>
    </location>
</feature>
<dbReference type="InterPro" id="IPR047417">
    <property type="entry name" value="WHD_MUS81"/>
</dbReference>
<feature type="region of interest" description="Disordered" evidence="2">
    <location>
        <begin position="79"/>
        <end position="113"/>
    </location>
</feature>
<feature type="compositionally biased region" description="Polar residues" evidence="2">
    <location>
        <begin position="232"/>
        <end position="243"/>
    </location>
</feature>
<evidence type="ECO:0000313" key="5">
    <source>
        <dbReference type="EMBL" id="EGD74649.1"/>
    </source>
</evidence>
<feature type="region of interest" description="Disordered" evidence="2">
    <location>
        <begin position="136"/>
        <end position="287"/>
    </location>
</feature>
<dbReference type="RefSeq" id="XP_004992906.1">
    <property type="nucleotide sequence ID" value="XM_004992849.1"/>
</dbReference>
<keyword evidence="1" id="KW-0539">Nucleus</keyword>
<dbReference type="InterPro" id="IPR036388">
    <property type="entry name" value="WH-like_DNA-bd_sf"/>
</dbReference>
<comment type="similarity">
    <text evidence="1">Belongs to the XPF family.</text>
</comment>
<feature type="compositionally biased region" description="Basic residues" evidence="2">
    <location>
        <begin position="263"/>
        <end position="279"/>
    </location>
</feature>
<keyword evidence="1" id="KW-0479">Metal-binding</keyword>
<dbReference type="Proteomes" id="UP000007799">
    <property type="component" value="Unassembled WGS sequence"/>
</dbReference>
<keyword evidence="1" id="KW-0227">DNA damage</keyword>
<dbReference type="Gene3D" id="1.10.10.10">
    <property type="entry name" value="Winged helix-like DNA-binding domain superfamily/Winged helix DNA-binding domain"/>
    <property type="match status" value="1"/>
</dbReference>
<keyword evidence="1" id="KW-0255">Endonuclease</keyword>
<proteinExistence type="inferred from homology"/>
<dbReference type="GO" id="GO:0005634">
    <property type="term" value="C:nucleus"/>
    <property type="evidence" value="ECO:0007669"/>
    <property type="project" value="UniProtKB-SubCell"/>
</dbReference>
<dbReference type="PANTHER" id="PTHR13451">
    <property type="entry name" value="CLASS II CROSSOVER JUNCTION ENDONUCLEASE MUS81"/>
    <property type="match status" value="1"/>
</dbReference>
<dbReference type="GO" id="GO:0046872">
    <property type="term" value="F:metal ion binding"/>
    <property type="evidence" value="ECO:0007669"/>
    <property type="project" value="UniProtKB-UniRule"/>
</dbReference>
<dbReference type="GO" id="GO:0006308">
    <property type="term" value="P:DNA catabolic process"/>
    <property type="evidence" value="ECO:0007669"/>
    <property type="project" value="UniProtKB-UniRule"/>
</dbReference>
<evidence type="ECO:0000313" key="6">
    <source>
        <dbReference type="Proteomes" id="UP000007799"/>
    </source>
</evidence>
<dbReference type="Gene3D" id="1.10.150.110">
    <property type="entry name" value="DNA polymerase beta, N-terminal domain-like"/>
    <property type="match status" value="1"/>
</dbReference>
<keyword evidence="1" id="KW-0378">Hydrolase</keyword>
<keyword evidence="1" id="KW-0233">DNA recombination</keyword>
<feature type="compositionally biased region" description="Low complexity" evidence="2">
    <location>
        <begin position="218"/>
        <end position="231"/>
    </location>
</feature>
<feature type="compositionally biased region" description="Low complexity" evidence="2">
    <location>
        <begin position="157"/>
        <end position="172"/>
    </location>
</feature>
<dbReference type="KEGG" id="sre:PTSG_06014"/>
<dbReference type="GO" id="GO:0000727">
    <property type="term" value="P:double-strand break repair via break-induced replication"/>
    <property type="evidence" value="ECO:0007669"/>
    <property type="project" value="UniProtKB-UniRule"/>
</dbReference>
<dbReference type="Pfam" id="PF21136">
    <property type="entry name" value="WHD_MUS81"/>
    <property type="match status" value="1"/>
</dbReference>
<dbReference type="GeneID" id="16073479"/>
<evidence type="ECO:0000259" key="3">
    <source>
        <dbReference type="Pfam" id="PF14716"/>
    </source>
</evidence>
<dbReference type="GO" id="GO:0048476">
    <property type="term" value="C:Holliday junction resolvase complex"/>
    <property type="evidence" value="ECO:0007669"/>
    <property type="project" value="UniProtKB-UniRule"/>
</dbReference>
<comment type="cofactor">
    <cofactor evidence="1">
        <name>Mg(2+)</name>
        <dbReference type="ChEBI" id="CHEBI:18420"/>
    </cofactor>
</comment>
<reference evidence="5" key="1">
    <citation type="submission" date="2009-08" db="EMBL/GenBank/DDBJ databases">
        <title>Annotation of Salpingoeca rosetta.</title>
        <authorList>
            <consortium name="The Broad Institute Genome Sequencing Platform"/>
            <person name="Russ C."/>
            <person name="Cuomo C."/>
            <person name="Burger G."/>
            <person name="Gray M.W."/>
            <person name="Holland P.W.H."/>
            <person name="King N."/>
            <person name="Lang F.B.F."/>
            <person name="Roger A.J."/>
            <person name="Ruiz-Trillo I."/>
            <person name="Young S.K."/>
            <person name="Zeng Q."/>
            <person name="Gargeya S."/>
            <person name="Alvarado L."/>
            <person name="Berlin A."/>
            <person name="Chapman S.B."/>
            <person name="Chen Z."/>
            <person name="Freedman E."/>
            <person name="Gellesch M."/>
            <person name="Goldberg J."/>
            <person name="Griggs A."/>
            <person name="Gujja S."/>
            <person name="Heilman E."/>
            <person name="Heiman D."/>
            <person name="Howarth C."/>
            <person name="Mehta T."/>
            <person name="Neiman D."/>
            <person name="Pearson M."/>
            <person name="Roberts A."/>
            <person name="Saif S."/>
            <person name="Shea T."/>
            <person name="Shenoy N."/>
            <person name="Sisk P."/>
            <person name="Stolte C."/>
            <person name="Sykes S."/>
            <person name="White J."/>
            <person name="Yandava C."/>
            <person name="Haas B."/>
            <person name="Nusbaum C."/>
            <person name="Birren B."/>
        </authorList>
    </citation>
    <scope>NUCLEOTIDE SEQUENCE [LARGE SCALE GENOMIC DNA]</scope>
    <source>
        <strain evidence="5">ATCC 50818</strain>
    </source>
</reference>
<comment type="subcellular location">
    <subcellularLocation>
        <location evidence="1">Nucleus</location>
    </subcellularLocation>
</comment>
<dbReference type="InterPro" id="IPR010996">
    <property type="entry name" value="HHH_MUS81"/>
</dbReference>
<evidence type="ECO:0000256" key="1">
    <source>
        <dbReference type="RuleBase" id="RU369042"/>
    </source>
</evidence>
<dbReference type="PANTHER" id="PTHR13451:SF0">
    <property type="entry name" value="CROSSOVER JUNCTION ENDONUCLEASE MUS81"/>
    <property type="match status" value="1"/>
</dbReference>
<comment type="function">
    <text evidence="1">Interacts with EME1 to form a DNA structure-specific endonuclease with substrate preference for branched DNA structures with a 5'-end at the branch nick. Typical substrates include 3'-flap structures, D-loops, replication forks and nicked Holliday junctions. May be required in mitosis for the processing of stalled or collapsed replication fork intermediates. May be required in meiosis for the repair of meiosis-specific double strand breaks subsequent to single-end invasion (SEI).</text>
</comment>
<evidence type="ECO:0000256" key="2">
    <source>
        <dbReference type="SAM" id="MobiDB-lite"/>
    </source>
</evidence>
<evidence type="ECO:0000259" key="4">
    <source>
        <dbReference type="Pfam" id="PF21136"/>
    </source>
</evidence>